<dbReference type="PRINTS" id="PR00080">
    <property type="entry name" value="SDRFAMILY"/>
</dbReference>
<dbReference type="eggNOG" id="COG1028">
    <property type="taxonomic scope" value="Bacteria"/>
</dbReference>
<comment type="function">
    <text evidence="13">Catalyzes the NADPH-dependent reduction of beta-ketoacyl-ACP substrates to beta-hydroxyacyl-ACP products, the first reductive step in the elongation cycle of fatty acid biosynthesis.</text>
</comment>
<evidence type="ECO:0000256" key="6">
    <source>
        <dbReference type="ARBA" id="ARBA00022857"/>
    </source>
</evidence>
<comment type="catalytic activity">
    <reaction evidence="10 13">
        <text>a (3R)-hydroxyacyl-[ACP] + NADP(+) = a 3-oxoacyl-[ACP] + NADPH + H(+)</text>
        <dbReference type="Rhea" id="RHEA:17397"/>
        <dbReference type="Rhea" id="RHEA-COMP:9916"/>
        <dbReference type="Rhea" id="RHEA-COMP:9945"/>
        <dbReference type="ChEBI" id="CHEBI:15378"/>
        <dbReference type="ChEBI" id="CHEBI:57783"/>
        <dbReference type="ChEBI" id="CHEBI:58349"/>
        <dbReference type="ChEBI" id="CHEBI:78776"/>
        <dbReference type="ChEBI" id="CHEBI:78827"/>
        <dbReference type="EC" id="1.1.1.100"/>
    </reaction>
</comment>
<dbReference type="NCBIfam" id="NF005559">
    <property type="entry name" value="PRK07231.1"/>
    <property type="match status" value="1"/>
</dbReference>
<protein>
    <recommendedName>
        <fullName evidence="3 13">3-oxoacyl-[acyl-carrier-protein] reductase</fullName>
        <ecNumber evidence="3 13">1.1.1.100</ecNumber>
    </recommendedName>
</protein>
<dbReference type="PRINTS" id="PR00081">
    <property type="entry name" value="GDHRDH"/>
</dbReference>
<keyword evidence="7 13" id="KW-0560">Oxidoreductase</keyword>
<evidence type="ECO:0000256" key="10">
    <source>
        <dbReference type="ARBA" id="ARBA00048508"/>
    </source>
</evidence>
<dbReference type="SMART" id="SM00822">
    <property type="entry name" value="PKS_KR"/>
    <property type="match status" value="1"/>
</dbReference>
<dbReference type="FunCoup" id="U2E9A9">
    <property type="interactions" value="416"/>
</dbReference>
<evidence type="ECO:0000256" key="3">
    <source>
        <dbReference type="ARBA" id="ARBA00012948"/>
    </source>
</evidence>
<dbReference type="EMBL" id="AFNU02000011">
    <property type="protein sequence ID" value="ERJ11446.1"/>
    <property type="molecule type" value="Genomic_DNA"/>
</dbReference>
<dbReference type="InParanoid" id="U2E9A9"/>
<dbReference type="NCBIfam" id="NF004199">
    <property type="entry name" value="PRK05653.1-4"/>
    <property type="match status" value="1"/>
</dbReference>
<dbReference type="NCBIfam" id="TIGR01830">
    <property type="entry name" value="3oxo_ACP_reduc"/>
    <property type="match status" value="1"/>
</dbReference>
<dbReference type="GO" id="GO:0004316">
    <property type="term" value="F:3-oxoacyl-[acyl-carrier-protein] reductase (NADPH) activity"/>
    <property type="evidence" value="ECO:0007669"/>
    <property type="project" value="UniProtKB-UniRule"/>
</dbReference>
<keyword evidence="16" id="KW-1185">Reference proteome</keyword>
<dbReference type="Gene3D" id="3.40.50.720">
    <property type="entry name" value="NAD(P)-binding Rossmann-like Domain"/>
    <property type="match status" value="1"/>
</dbReference>
<dbReference type="NCBIfam" id="NF009466">
    <property type="entry name" value="PRK12826.1-2"/>
    <property type="match status" value="1"/>
</dbReference>
<keyword evidence="5 13" id="KW-0276">Fatty acid metabolism</keyword>
<dbReference type="Proteomes" id="UP000005707">
    <property type="component" value="Unassembled WGS sequence"/>
</dbReference>
<evidence type="ECO:0000313" key="16">
    <source>
        <dbReference type="Proteomes" id="UP000005707"/>
    </source>
</evidence>
<dbReference type="OrthoDB" id="9803333at2"/>
<evidence type="ECO:0000256" key="5">
    <source>
        <dbReference type="ARBA" id="ARBA00022832"/>
    </source>
</evidence>
<organism evidence="15 16">
    <name type="scientific">Haloplasma contractile SSD-17B</name>
    <dbReference type="NCBI Taxonomy" id="1033810"/>
    <lineage>
        <taxon>Bacteria</taxon>
        <taxon>Bacillati</taxon>
        <taxon>Mycoplasmatota</taxon>
        <taxon>Mollicutes</taxon>
        <taxon>Haloplasmatales</taxon>
        <taxon>Haloplasmataceae</taxon>
        <taxon>Haloplasma</taxon>
    </lineage>
</organism>
<name>U2E9A9_9MOLU</name>
<dbReference type="PROSITE" id="PS00061">
    <property type="entry name" value="ADH_SHORT"/>
    <property type="match status" value="1"/>
</dbReference>
<evidence type="ECO:0000256" key="13">
    <source>
        <dbReference type="RuleBase" id="RU366074"/>
    </source>
</evidence>
<dbReference type="PANTHER" id="PTHR42879">
    <property type="entry name" value="3-OXOACYL-(ACYL-CARRIER-PROTEIN) REDUCTASE"/>
    <property type="match status" value="1"/>
</dbReference>
<evidence type="ECO:0000256" key="1">
    <source>
        <dbReference type="ARBA" id="ARBA00005194"/>
    </source>
</evidence>
<dbReference type="AlphaFoldDB" id="U2E9A9"/>
<feature type="binding site" evidence="12">
    <location>
        <begin position="155"/>
        <end position="159"/>
    </location>
    <ligand>
        <name>NADP(+)</name>
        <dbReference type="ChEBI" id="CHEBI:58349"/>
    </ligand>
</feature>
<dbReference type="InterPro" id="IPR050259">
    <property type="entry name" value="SDR"/>
</dbReference>
<evidence type="ECO:0000256" key="4">
    <source>
        <dbReference type="ARBA" id="ARBA00022516"/>
    </source>
</evidence>
<dbReference type="NCBIfam" id="NF004198">
    <property type="entry name" value="PRK05653.1-3"/>
    <property type="match status" value="1"/>
</dbReference>
<keyword evidence="8 13" id="KW-0443">Lipid metabolism</keyword>
<proteinExistence type="inferred from homology"/>
<evidence type="ECO:0000256" key="7">
    <source>
        <dbReference type="ARBA" id="ARBA00023002"/>
    </source>
</evidence>
<dbReference type="PANTHER" id="PTHR42879:SF2">
    <property type="entry name" value="3-OXOACYL-[ACYL-CARRIER-PROTEIN] REDUCTASE FABG"/>
    <property type="match status" value="1"/>
</dbReference>
<dbReference type="Pfam" id="PF13561">
    <property type="entry name" value="adh_short_C2"/>
    <property type="match status" value="1"/>
</dbReference>
<comment type="subunit">
    <text evidence="13">Homotetramer.</text>
</comment>
<dbReference type="GO" id="GO:0051287">
    <property type="term" value="F:NAD binding"/>
    <property type="evidence" value="ECO:0007669"/>
    <property type="project" value="UniProtKB-UniRule"/>
</dbReference>
<dbReference type="EC" id="1.1.1.100" evidence="3 13"/>
<dbReference type="InterPro" id="IPR020904">
    <property type="entry name" value="Sc_DH/Rdtase_CS"/>
</dbReference>
<dbReference type="RefSeq" id="WP_008826631.1">
    <property type="nucleotide sequence ID" value="NZ_AFNU02000011.1"/>
</dbReference>
<comment type="similarity">
    <text evidence="2 13">Belongs to the short-chain dehydrogenases/reductases (SDR) family.</text>
</comment>
<reference evidence="15 16" key="2">
    <citation type="journal article" date="2013" name="PLoS ONE">
        <title>INDIGO - INtegrated Data Warehouse of MIcrobial GenOmes with Examples from the Red Sea Extremophiles.</title>
        <authorList>
            <person name="Alam I."/>
            <person name="Antunes A."/>
            <person name="Kamau A.A."/>
            <person name="Ba Alawi W."/>
            <person name="Kalkatawi M."/>
            <person name="Stingl U."/>
            <person name="Bajic V.B."/>
        </authorList>
    </citation>
    <scope>NUCLEOTIDE SEQUENCE [LARGE SCALE GENOMIC DNA]</scope>
    <source>
        <strain evidence="15 16">SSD-17B</strain>
    </source>
</reference>
<dbReference type="InterPro" id="IPR057326">
    <property type="entry name" value="KR_dom"/>
</dbReference>
<keyword evidence="9 13" id="KW-0275">Fatty acid biosynthesis</keyword>
<dbReference type="FunFam" id="3.40.50.720:FF:000037">
    <property type="entry name" value="3-oxoacyl-[acyl-carrier-protein] reductase FabG"/>
    <property type="match status" value="1"/>
</dbReference>
<dbReference type="STRING" id="1033810.HLPCO_002568"/>
<dbReference type="InterPro" id="IPR002347">
    <property type="entry name" value="SDR_fam"/>
</dbReference>
<keyword evidence="6 12" id="KW-0521">NADP</keyword>
<dbReference type="GO" id="GO:0006633">
    <property type="term" value="P:fatty acid biosynthetic process"/>
    <property type="evidence" value="ECO:0007669"/>
    <property type="project" value="UniProtKB-UniPathway"/>
</dbReference>
<feature type="domain" description="Ketoreductase" evidence="14">
    <location>
        <begin position="6"/>
        <end position="186"/>
    </location>
</feature>
<evidence type="ECO:0000259" key="14">
    <source>
        <dbReference type="SMART" id="SM00822"/>
    </source>
</evidence>
<accession>U2E9A9</accession>
<reference evidence="15 16" key="1">
    <citation type="journal article" date="2011" name="J. Bacteriol.">
        <title>Genome sequence of Haloplasma contractile, an unusual contractile bacterium from a deep-sea anoxic brine lake.</title>
        <authorList>
            <person name="Antunes A."/>
            <person name="Alam I."/>
            <person name="El Dorry H."/>
            <person name="Siam R."/>
            <person name="Robertson A."/>
            <person name="Bajic V.B."/>
            <person name="Stingl U."/>
        </authorList>
    </citation>
    <scope>NUCLEOTIDE SEQUENCE [LARGE SCALE GENOMIC DNA]</scope>
    <source>
        <strain evidence="15 16">SSD-17B</strain>
    </source>
</reference>
<keyword evidence="4 13" id="KW-0444">Lipid biosynthesis</keyword>
<dbReference type="InterPro" id="IPR036291">
    <property type="entry name" value="NAD(P)-bd_dom_sf"/>
</dbReference>
<evidence type="ECO:0000313" key="15">
    <source>
        <dbReference type="EMBL" id="ERJ11446.1"/>
    </source>
</evidence>
<sequence>MSLKDQVAIVTGASSGIGRSIALNLAKEQAKVVVNYNSSEEKAQNLVDEIKALGTEAIMVKANVGKFDEAKFLIEETVKAYGKVDILVNNAGITKDTLMLRMKEEEFDQVIEINLKGAWNCCKHVSRRMSKQRTGKIINIASIVAHIGNIGQTNYVASKAGVIGLTKSLARELATRNVTVNAVAPGFIQTKMTENLSDEIIESYQKNIPLSRLGNPEDIANLVTFLCSEKANYITGQVINVDGGLVMN</sequence>
<dbReference type="SUPFAM" id="SSF51735">
    <property type="entry name" value="NAD(P)-binding Rossmann-fold domains"/>
    <property type="match status" value="1"/>
</dbReference>
<feature type="active site" description="Proton acceptor" evidence="11">
    <location>
        <position position="155"/>
    </location>
</feature>
<evidence type="ECO:0000256" key="8">
    <source>
        <dbReference type="ARBA" id="ARBA00023098"/>
    </source>
</evidence>
<dbReference type="UniPathway" id="UPA00094"/>
<feature type="binding site" evidence="12">
    <location>
        <position position="188"/>
    </location>
    <ligand>
        <name>NADP(+)</name>
        <dbReference type="ChEBI" id="CHEBI:58349"/>
    </ligand>
</feature>
<evidence type="ECO:0000256" key="12">
    <source>
        <dbReference type="PIRSR" id="PIRSR611284-2"/>
    </source>
</evidence>
<evidence type="ECO:0000256" key="2">
    <source>
        <dbReference type="ARBA" id="ARBA00006484"/>
    </source>
</evidence>
<gene>
    <name evidence="15" type="ORF">HLPCO_002568</name>
</gene>
<dbReference type="CDD" id="cd05333">
    <property type="entry name" value="BKR_SDR_c"/>
    <property type="match status" value="1"/>
</dbReference>
<feature type="binding site" evidence="12">
    <location>
        <position position="90"/>
    </location>
    <ligand>
        <name>NADP(+)</name>
        <dbReference type="ChEBI" id="CHEBI:58349"/>
    </ligand>
</feature>
<comment type="caution">
    <text evidence="15">The sequence shown here is derived from an EMBL/GenBank/DDBJ whole genome shotgun (WGS) entry which is preliminary data.</text>
</comment>
<evidence type="ECO:0000256" key="11">
    <source>
        <dbReference type="PIRSR" id="PIRSR611284-1"/>
    </source>
</evidence>
<dbReference type="InterPro" id="IPR011284">
    <property type="entry name" value="3oxo_ACP_reduc"/>
</dbReference>
<feature type="binding site" evidence="12">
    <location>
        <begin position="63"/>
        <end position="64"/>
    </location>
    <ligand>
        <name>NADP(+)</name>
        <dbReference type="ChEBI" id="CHEBI:58349"/>
    </ligand>
</feature>
<evidence type="ECO:0000256" key="9">
    <source>
        <dbReference type="ARBA" id="ARBA00023160"/>
    </source>
</evidence>
<comment type="pathway">
    <text evidence="1 13">Lipid metabolism; fatty acid biosynthesis.</text>
</comment>